<comment type="caution">
    <text evidence="2">The sequence shown here is derived from an EMBL/GenBank/DDBJ whole genome shotgun (WGS) entry which is preliminary data.</text>
</comment>
<dbReference type="SMART" id="SM01040">
    <property type="entry name" value="Bro-N"/>
    <property type="match status" value="1"/>
</dbReference>
<dbReference type="InterPro" id="IPR003497">
    <property type="entry name" value="BRO_N_domain"/>
</dbReference>
<dbReference type="AlphaFoldDB" id="A0A645BP76"/>
<evidence type="ECO:0000313" key="2">
    <source>
        <dbReference type="EMBL" id="MPM63594.1"/>
    </source>
</evidence>
<reference evidence="2" key="1">
    <citation type="submission" date="2019-08" db="EMBL/GenBank/DDBJ databases">
        <authorList>
            <person name="Kucharzyk K."/>
            <person name="Murdoch R.W."/>
            <person name="Higgins S."/>
            <person name="Loffler F."/>
        </authorList>
    </citation>
    <scope>NUCLEOTIDE SEQUENCE</scope>
</reference>
<sequence length="83" mass="9690">MFLAKDVAEWIEYDGRTGQMLSVVDESEKLMHTIYASGQNREMWFLTEDGLYEVLMQSRKPIAREFKREVKHILPNVGGVTRL</sequence>
<dbReference type="PROSITE" id="PS51750">
    <property type="entry name" value="BRO_N"/>
    <property type="match status" value="1"/>
</dbReference>
<organism evidence="2">
    <name type="scientific">bioreactor metagenome</name>
    <dbReference type="NCBI Taxonomy" id="1076179"/>
    <lineage>
        <taxon>unclassified sequences</taxon>
        <taxon>metagenomes</taxon>
        <taxon>ecological metagenomes</taxon>
    </lineage>
</organism>
<protein>
    <recommendedName>
        <fullName evidence="1">Bro-N domain-containing protein</fullName>
    </recommendedName>
</protein>
<proteinExistence type="predicted"/>
<name>A0A645BP76_9ZZZZ</name>
<gene>
    <name evidence="2" type="ORF">SDC9_110475</name>
</gene>
<dbReference type="Pfam" id="PF02498">
    <property type="entry name" value="Bro-N"/>
    <property type="match status" value="1"/>
</dbReference>
<dbReference type="EMBL" id="VSSQ01019507">
    <property type="protein sequence ID" value="MPM63594.1"/>
    <property type="molecule type" value="Genomic_DNA"/>
</dbReference>
<feature type="domain" description="Bro-N" evidence="1">
    <location>
        <begin position="1"/>
        <end position="81"/>
    </location>
</feature>
<accession>A0A645BP76</accession>
<evidence type="ECO:0000259" key="1">
    <source>
        <dbReference type="PROSITE" id="PS51750"/>
    </source>
</evidence>